<feature type="transmembrane region" description="Helical" evidence="6">
    <location>
        <begin position="20"/>
        <end position="42"/>
    </location>
</feature>
<proteinExistence type="inferred from homology"/>
<evidence type="ECO:0000256" key="1">
    <source>
        <dbReference type="ARBA" id="ARBA00022500"/>
    </source>
</evidence>
<keyword evidence="4" id="KW-0175">Coiled coil</keyword>
<accession>A0ABT8XIC5</accession>
<dbReference type="CDD" id="cd11386">
    <property type="entry name" value="MCP_signal"/>
    <property type="match status" value="1"/>
</dbReference>
<comment type="caution">
    <text evidence="9">The sequence shown here is derived from an EMBL/GenBank/DDBJ whole genome shotgun (WGS) entry which is preliminary data.</text>
</comment>
<evidence type="ECO:0000313" key="10">
    <source>
        <dbReference type="Proteomes" id="UP001177080"/>
    </source>
</evidence>
<evidence type="ECO:0000256" key="4">
    <source>
        <dbReference type="SAM" id="Coils"/>
    </source>
</evidence>
<dbReference type="PANTHER" id="PTHR43531:SF11">
    <property type="entry name" value="METHYL-ACCEPTING CHEMOTAXIS PROTEIN 3"/>
    <property type="match status" value="1"/>
</dbReference>
<dbReference type="Pfam" id="PF00672">
    <property type="entry name" value="HAMP"/>
    <property type="match status" value="1"/>
</dbReference>
<dbReference type="CDD" id="cd06225">
    <property type="entry name" value="HAMP"/>
    <property type="match status" value="1"/>
</dbReference>
<feature type="transmembrane region" description="Helical" evidence="6">
    <location>
        <begin position="324"/>
        <end position="344"/>
    </location>
</feature>
<evidence type="ECO:0000256" key="2">
    <source>
        <dbReference type="ARBA" id="ARBA00029447"/>
    </source>
</evidence>
<dbReference type="InterPro" id="IPR004089">
    <property type="entry name" value="MCPsignal_dom"/>
</dbReference>
<evidence type="ECO:0000259" key="8">
    <source>
        <dbReference type="PROSITE" id="PS50885"/>
    </source>
</evidence>
<keyword evidence="10" id="KW-1185">Reference proteome</keyword>
<dbReference type="Gene3D" id="3.30.450.20">
    <property type="entry name" value="PAS domain"/>
    <property type="match status" value="1"/>
</dbReference>
<sequence length="741" mass="78624">MASTSAARSKSSRSLAVKLLSVSAVAIACVLALTFLVVILQVRERTVAITLKQAEAEAEATAQAMSGKIDALSGATRSLAGLIERGVAAGKLDRAMITTMLPAQVEKFDLVFGAWIVDTEQGLDGKLGPKDDAVQGTNADGVFTPYWVRGASGMELMRPTVDRNAEYYRLAATSQKGAATEPYEEPSANNLLMMTVTQPIIVDGRLAAVTGLDVALGSLADSLKTERPFGEGRVYLLSGTGKWLAAPDASQVMKEYAAEGTDQVKAALGDGKTVTLHDVVGSDGGSVYRVVYPFDLPGLNARWAVAVDVPVAAVSSVVNDQTKILVIGGVFILAAVIGALLLAVRTFVQRPMASLLGDVARMSEGQLEQPVAGQERSDEIGKVAVALEAFRHRLDAGRRLEAASVEQRELSENERRQTEAERARGAEEQRKVVEALGRGLANLSRGDLTCRITEAFPSSYVELRDNFNDTMDSLEHTILQLNQTVQSLNAGIGEISRSSDNLSRRTEQQAASLEETAAAMNEIAEQMHTSTRNAGEAAAKVDEACSDADRSNAVVRKAITAMEGIEDSSKKVSQIIGVIDEIAFQTNLLALNAGVEAARAGEAGKGFAVVAQEVRELAQRSAQAAKEIKTLISASSAQVQEGVSLVGETGGALTRIAEQILSVNKLIQDISASSREQSSGLQEINVAVNNMDQVTQQNAAMVEETTAAANLLNEEAQGLRDMVMRFSVSNDGVVQHRRAAA</sequence>
<dbReference type="InterPro" id="IPR051310">
    <property type="entry name" value="MCP_chemotaxis"/>
</dbReference>
<keyword evidence="3" id="KW-0807">Transducer</keyword>
<evidence type="ECO:0000259" key="7">
    <source>
        <dbReference type="PROSITE" id="PS50111"/>
    </source>
</evidence>
<dbReference type="InterPro" id="IPR003660">
    <property type="entry name" value="HAMP_dom"/>
</dbReference>
<dbReference type="Pfam" id="PF00015">
    <property type="entry name" value="MCPsignal"/>
    <property type="match status" value="1"/>
</dbReference>
<evidence type="ECO:0000313" key="9">
    <source>
        <dbReference type="EMBL" id="MDO6123491.1"/>
    </source>
</evidence>
<dbReference type="PROSITE" id="PS50111">
    <property type="entry name" value="CHEMOTAXIS_TRANSDUC_2"/>
    <property type="match status" value="1"/>
</dbReference>
<evidence type="ECO:0000256" key="5">
    <source>
        <dbReference type="SAM" id="MobiDB-lite"/>
    </source>
</evidence>
<keyword evidence="6" id="KW-0812">Transmembrane</keyword>
<dbReference type="Pfam" id="PF22673">
    <property type="entry name" value="MCP-like_PDC_1"/>
    <property type="match status" value="1"/>
</dbReference>
<feature type="coiled-coil region" evidence="4">
    <location>
        <begin position="464"/>
        <end position="523"/>
    </location>
</feature>
<feature type="domain" description="HAMP" evidence="8">
    <location>
        <begin position="346"/>
        <end position="399"/>
    </location>
</feature>
<dbReference type="PANTHER" id="PTHR43531">
    <property type="entry name" value="PROTEIN ICFG"/>
    <property type="match status" value="1"/>
</dbReference>
<organism evidence="9 10">
    <name type="scientific">Shinella curvata</name>
    <dbReference type="NCBI Taxonomy" id="1817964"/>
    <lineage>
        <taxon>Bacteria</taxon>
        <taxon>Pseudomonadati</taxon>
        <taxon>Pseudomonadota</taxon>
        <taxon>Alphaproteobacteria</taxon>
        <taxon>Hyphomicrobiales</taxon>
        <taxon>Rhizobiaceae</taxon>
        <taxon>Shinella</taxon>
    </lineage>
</organism>
<keyword evidence="6" id="KW-1133">Transmembrane helix</keyword>
<feature type="domain" description="HAMP" evidence="8">
    <location>
        <begin position="427"/>
        <end position="479"/>
    </location>
</feature>
<dbReference type="CDD" id="cd12913">
    <property type="entry name" value="PDC1_MCP_like"/>
    <property type="match status" value="1"/>
</dbReference>
<dbReference type="SUPFAM" id="SSF158472">
    <property type="entry name" value="HAMP domain-like"/>
    <property type="match status" value="1"/>
</dbReference>
<gene>
    <name evidence="9" type="ORF">GB928_020050</name>
</gene>
<dbReference type="SMART" id="SM00304">
    <property type="entry name" value="HAMP"/>
    <property type="match status" value="2"/>
</dbReference>
<dbReference type="Proteomes" id="UP001177080">
    <property type="component" value="Unassembled WGS sequence"/>
</dbReference>
<keyword evidence="6" id="KW-0472">Membrane</keyword>
<feature type="region of interest" description="Disordered" evidence="5">
    <location>
        <begin position="406"/>
        <end position="427"/>
    </location>
</feature>
<dbReference type="RefSeq" id="WP_244762854.1">
    <property type="nucleotide sequence ID" value="NZ_JALJCJ010000006.1"/>
</dbReference>
<dbReference type="SMART" id="SM00283">
    <property type="entry name" value="MA"/>
    <property type="match status" value="1"/>
</dbReference>
<feature type="domain" description="Methyl-accepting transducer" evidence="7">
    <location>
        <begin position="484"/>
        <end position="713"/>
    </location>
</feature>
<evidence type="ECO:0000256" key="3">
    <source>
        <dbReference type="PROSITE-ProRule" id="PRU00284"/>
    </source>
</evidence>
<keyword evidence="1" id="KW-0145">Chemotaxis</keyword>
<dbReference type="Gene3D" id="1.10.287.950">
    <property type="entry name" value="Methyl-accepting chemotaxis protein"/>
    <property type="match status" value="1"/>
</dbReference>
<protein>
    <submittedName>
        <fullName evidence="9">Methyl-accepting chemotaxis protein</fullName>
    </submittedName>
</protein>
<dbReference type="EMBL" id="WHSC02000008">
    <property type="protein sequence ID" value="MDO6123491.1"/>
    <property type="molecule type" value="Genomic_DNA"/>
</dbReference>
<reference evidence="9" key="1">
    <citation type="submission" date="2022-04" db="EMBL/GenBank/DDBJ databases">
        <title>Shinella lacus sp. nov., a novel member of the genus Shinella from water.</title>
        <authorList>
            <person name="Deng Y."/>
        </authorList>
    </citation>
    <scope>NUCLEOTIDE SEQUENCE</scope>
    <source>
        <strain evidence="9">JCM 31239</strain>
    </source>
</reference>
<evidence type="ECO:0000256" key="6">
    <source>
        <dbReference type="SAM" id="Phobius"/>
    </source>
</evidence>
<dbReference type="SUPFAM" id="SSF58104">
    <property type="entry name" value="Methyl-accepting chemotaxis protein (MCP) signaling domain"/>
    <property type="match status" value="1"/>
</dbReference>
<comment type="similarity">
    <text evidence="2">Belongs to the methyl-accepting chemotaxis (MCP) protein family.</text>
</comment>
<name>A0ABT8XIC5_9HYPH</name>
<dbReference type="Gene3D" id="6.10.340.10">
    <property type="match status" value="1"/>
</dbReference>
<dbReference type="PROSITE" id="PS50885">
    <property type="entry name" value="HAMP"/>
    <property type="match status" value="2"/>
</dbReference>